<evidence type="ECO:0000259" key="6">
    <source>
        <dbReference type="PROSITE" id="PS51900"/>
    </source>
</evidence>
<gene>
    <name evidence="7" type="ORF">FAZ19_16360</name>
</gene>
<evidence type="ECO:0000313" key="8">
    <source>
        <dbReference type="Proteomes" id="UP000309872"/>
    </source>
</evidence>
<dbReference type="GO" id="GO:0015074">
    <property type="term" value="P:DNA integration"/>
    <property type="evidence" value="ECO:0007669"/>
    <property type="project" value="UniProtKB-KW"/>
</dbReference>
<evidence type="ECO:0000313" key="7">
    <source>
        <dbReference type="EMBL" id="TJY63839.1"/>
    </source>
</evidence>
<protein>
    <recommendedName>
        <fullName evidence="9">Site-specific integrase</fullName>
    </recommendedName>
</protein>
<dbReference type="Pfam" id="PF13495">
    <property type="entry name" value="Phage_int_SAM_4"/>
    <property type="match status" value="1"/>
</dbReference>
<dbReference type="InterPro" id="IPR002104">
    <property type="entry name" value="Integrase_catalytic"/>
</dbReference>
<dbReference type="SUPFAM" id="SSF56349">
    <property type="entry name" value="DNA breaking-rejoining enzymes"/>
    <property type="match status" value="1"/>
</dbReference>
<evidence type="ECO:0000259" key="5">
    <source>
        <dbReference type="PROSITE" id="PS51898"/>
    </source>
</evidence>
<dbReference type="Gene3D" id="1.10.443.10">
    <property type="entry name" value="Intergrase catalytic core"/>
    <property type="match status" value="1"/>
</dbReference>
<dbReference type="AlphaFoldDB" id="A0A4V5LXT7"/>
<dbReference type="InterPro" id="IPR010998">
    <property type="entry name" value="Integrase_recombinase_N"/>
</dbReference>
<proteinExistence type="predicted"/>
<evidence type="ECO:0000256" key="1">
    <source>
        <dbReference type="ARBA" id="ARBA00022908"/>
    </source>
</evidence>
<dbReference type="InterPro" id="IPR044068">
    <property type="entry name" value="CB"/>
</dbReference>
<dbReference type="InterPro" id="IPR004107">
    <property type="entry name" value="Integrase_SAM-like_N"/>
</dbReference>
<feature type="domain" description="Tyr recombinase" evidence="5">
    <location>
        <begin position="214"/>
        <end position="396"/>
    </location>
</feature>
<organism evidence="7 8">
    <name type="scientific">Sphingobacterium alkalisoli</name>
    <dbReference type="NCBI Taxonomy" id="1874115"/>
    <lineage>
        <taxon>Bacteria</taxon>
        <taxon>Pseudomonadati</taxon>
        <taxon>Bacteroidota</taxon>
        <taxon>Sphingobacteriia</taxon>
        <taxon>Sphingobacteriales</taxon>
        <taxon>Sphingobacteriaceae</taxon>
        <taxon>Sphingobacterium</taxon>
    </lineage>
</organism>
<reference evidence="7 8" key="1">
    <citation type="submission" date="2019-04" db="EMBL/GenBank/DDBJ databases">
        <title>Sphingobacterium olei sp. nov., isolated from oil-contaminated soil.</title>
        <authorList>
            <person name="Liu B."/>
        </authorList>
    </citation>
    <scope>NUCLEOTIDE SEQUENCE [LARGE SCALE GENOMIC DNA]</scope>
    <source>
        <strain evidence="7 8">Y3L14</strain>
    </source>
</reference>
<dbReference type="EMBL" id="SUKA01000005">
    <property type="protein sequence ID" value="TJY63839.1"/>
    <property type="molecule type" value="Genomic_DNA"/>
</dbReference>
<evidence type="ECO:0000256" key="3">
    <source>
        <dbReference type="ARBA" id="ARBA00023172"/>
    </source>
</evidence>
<dbReference type="OrthoDB" id="9806835at2"/>
<evidence type="ECO:0000256" key="2">
    <source>
        <dbReference type="ARBA" id="ARBA00023125"/>
    </source>
</evidence>
<dbReference type="GO" id="GO:0003677">
    <property type="term" value="F:DNA binding"/>
    <property type="evidence" value="ECO:0007669"/>
    <property type="project" value="UniProtKB-UniRule"/>
</dbReference>
<comment type="caution">
    <text evidence="7">The sequence shown here is derived from an EMBL/GenBank/DDBJ whole genome shotgun (WGS) entry which is preliminary data.</text>
</comment>
<keyword evidence="2 4" id="KW-0238">DNA-binding</keyword>
<keyword evidence="8" id="KW-1185">Reference proteome</keyword>
<dbReference type="PROSITE" id="PS51898">
    <property type="entry name" value="TYR_RECOMBINASE"/>
    <property type="match status" value="1"/>
</dbReference>
<dbReference type="GO" id="GO:0006310">
    <property type="term" value="P:DNA recombination"/>
    <property type="evidence" value="ECO:0007669"/>
    <property type="project" value="UniProtKB-KW"/>
</dbReference>
<keyword evidence="3" id="KW-0233">DNA recombination</keyword>
<evidence type="ECO:0000256" key="4">
    <source>
        <dbReference type="PROSITE-ProRule" id="PRU01248"/>
    </source>
</evidence>
<dbReference type="InterPro" id="IPR013762">
    <property type="entry name" value="Integrase-like_cat_sf"/>
</dbReference>
<dbReference type="Proteomes" id="UP000309872">
    <property type="component" value="Unassembled WGS sequence"/>
</dbReference>
<dbReference type="Pfam" id="PF00589">
    <property type="entry name" value="Phage_integrase"/>
    <property type="match status" value="1"/>
</dbReference>
<sequence length="397" mass="46695">MKTEKYKSVGIIRPANGDWRVIYDFEIPDQPGKFKRFYVRDGINYFHDPEEKQKAAEELKADIILALQNGFNPFLPGEQVESQIFVEEIEIDTQPEPNWTVSEAFIKYLEFCKKKNLSDNTIKTYKTFIENMKFWFNAQDQLELPLANVSSIDFIEFLDNSFDEYEWSSRTYNNHINFIKTFTKKVYSLEKKIFPGLIYKVEIADLDLKLDRAEKNRYYSPTVAKSVKKEAKAFPELYNYMKWIFYSCMRPREISLLQVKHIDLDSRQIKAIAPTAKTGDRLVPICDELHQIILDLDLTNKPPNYYVFGKNGKTCEERVYKNYFSDLFRPIKEKLGLDDKYTLYGWKHTRVVNLLSAGFSDPEVMSLTGHKDYESFQAYKRELVIDSSSMKGKTIDF</sequence>
<dbReference type="PROSITE" id="PS51900">
    <property type="entry name" value="CB"/>
    <property type="match status" value="1"/>
</dbReference>
<keyword evidence="1" id="KW-0229">DNA integration</keyword>
<dbReference type="RefSeq" id="WP_136821831.1">
    <property type="nucleotide sequence ID" value="NZ_BMJX01000005.1"/>
</dbReference>
<dbReference type="Gene3D" id="1.10.150.130">
    <property type="match status" value="1"/>
</dbReference>
<accession>A0A4V5LXT7</accession>
<feature type="domain" description="Core-binding (CB)" evidence="6">
    <location>
        <begin position="99"/>
        <end position="187"/>
    </location>
</feature>
<evidence type="ECO:0008006" key="9">
    <source>
        <dbReference type="Google" id="ProtNLM"/>
    </source>
</evidence>
<dbReference type="InterPro" id="IPR011010">
    <property type="entry name" value="DNA_brk_join_enz"/>
</dbReference>
<name>A0A4V5LXT7_9SPHI</name>